<evidence type="ECO:0000256" key="1">
    <source>
        <dbReference type="ARBA" id="ARBA00022485"/>
    </source>
</evidence>
<comment type="subunit">
    <text evidence="8">Homodimer.</text>
</comment>
<gene>
    <name evidence="8" type="primary">queE</name>
    <name evidence="11" type="ORF">Pdsh_06030</name>
</gene>
<evidence type="ECO:0000256" key="7">
    <source>
        <dbReference type="ARBA" id="ARBA00023239"/>
    </source>
</evidence>
<keyword evidence="12" id="KW-1185">Reference proteome</keyword>
<feature type="region of interest" description="Disordered" evidence="9">
    <location>
        <begin position="1"/>
        <end position="23"/>
    </location>
</feature>
<feature type="binding site" evidence="8">
    <location>
        <position position="65"/>
    </location>
    <ligand>
        <name>Mg(2+)</name>
        <dbReference type="ChEBI" id="CHEBI:18420"/>
    </ligand>
</feature>
<dbReference type="HAMAP" id="MF_00917">
    <property type="entry name" value="QueE"/>
    <property type="match status" value="1"/>
</dbReference>
<comment type="caution">
    <text evidence="8">Lacks conserved residue(s) required for the propagation of feature annotation.</text>
</comment>
<feature type="binding site" evidence="8">
    <location>
        <position position="97"/>
    </location>
    <ligand>
        <name>substrate</name>
    </ligand>
</feature>
<dbReference type="AlphaFoldDB" id="A0A211YNT6"/>
<dbReference type="UniPathway" id="UPA00391"/>
<dbReference type="Pfam" id="PF04055">
    <property type="entry name" value="Radical_SAM"/>
    <property type="match status" value="1"/>
</dbReference>
<dbReference type="PANTHER" id="PTHR42836">
    <property type="entry name" value="7-CARBOXY-7-DEAZAGUANINE SYNTHASE"/>
    <property type="match status" value="1"/>
</dbReference>
<evidence type="ECO:0000256" key="3">
    <source>
        <dbReference type="ARBA" id="ARBA00022723"/>
    </source>
</evidence>
<feature type="binding site" evidence="8">
    <location>
        <begin position="147"/>
        <end position="149"/>
    </location>
    <ligand>
        <name>S-adenosyl-L-methionine</name>
        <dbReference type="ChEBI" id="CHEBI:59789"/>
    </ligand>
</feature>
<dbReference type="GO" id="GO:0016840">
    <property type="term" value="F:carbon-nitrogen lyase activity"/>
    <property type="evidence" value="ECO:0007669"/>
    <property type="project" value="UniProtKB-UniRule"/>
</dbReference>
<dbReference type="PANTHER" id="PTHR42836:SF1">
    <property type="entry name" value="7-CARBOXY-7-DEAZAGUANINE SYNTHASE"/>
    <property type="match status" value="1"/>
</dbReference>
<dbReference type="GO" id="GO:0051539">
    <property type="term" value="F:4 iron, 4 sulfur cluster binding"/>
    <property type="evidence" value="ECO:0007669"/>
    <property type="project" value="UniProtKB-UniRule"/>
</dbReference>
<dbReference type="Gene3D" id="3.20.20.70">
    <property type="entry name" value="Aldolase class I"/>
    <property type="match status" value="1"/>
</dbReference>
<evidence type="ECO:0000256" key="6">
    <source>
        <dbReference type="ARBA" id="ARBA00023014"/>
    </source>
</evidence>
<protein>
    <recommendedName>
        <fullName evidence="8">7-carboxy-7-deazaguanine synthase</fullName>
        <shortName evidence="8">CDG synthase</shortName>
        <ecNumber evidence="8">4.3.99.3</ecNumber>
    </recommendedName>
    <alternativeName>
        <fullName evidence="8">Archaeosine biosynthesis protein QueE</fullName>
    </alternativeName>
</protein>
<feature type="binding site" evidence="8">
    <location>
        <position position="99"/>
    </location>
    <ligand>
        <name>S-adenosyl-L-methionine</name>
        <dbReference type="ChEBI" id="CHEBI:59789"/>
    </ligand>
</feature>
<proteinExistence type="inferred from homology"/>
<dbReference type="InterPro" id="IPR024924">
    <property type="entry name" value="7-CO-7-deazaguanine_synth-like"/>
</dbReference>
<evidence type="ECO:0000313" key="12">
    <source>
        <dbReference type="Proteomes" id="UP000196694"/>
    </source>
</evidence>
<comment type="cofactor">
    <cofactor evidence="8">
        <name>[4Fe-4S] cluster</name>
        <dbReference type="ChEBI" id="CHEBI:49883"/>
    </cofactor>
    <text evidence="8">Binds 1 [4Fe-4S] cluster. The cluster is coordinated with 3 cysteines and an exchangeable S-adenosyl-L-methionine.</text>
</comment>
<comment type="cofactor">
    <cofactor evidence="8">
        <name>S-adenosyl-L-methionine</name>
        <dbReference type="ChEBI" id="CHEBI:59789"/>
    </cofactor>
    <text evidence="8">Binds 1 S-adenosyl-L-methionine per subunit.</text>
</comment>
<feature type="binding site" evidence="8">
    <location>
        <begin position="37"/>
        <end position="39"/>
    </location>
    <ligand>
        <name>substrate</name>
    </ligand>
</feature>
<feature type="binding site" evidence="8">
    <location>
        <position position="52"/>
    </location>
    <ligand>
        <name>substrate</name>
    </ligand>
</feature>
<feature type="binding site" evidence="8">
    <location>
        <begin position="62"/>
        <end position="64"/>
    </location>
    <ligand>
        <name>S-adenosyl-L-methionine</name>
        <dbReference type="ChEBI" id="CHEBI:59789"/>
    </ligand>
</feature>
<keyword evidence="5 8" id="KW-0408">Iron</keyword>
<evidence type="ECO:0000256" key="4">
    <source>
        <dbReference type="ARBA" id="ARBA00022842"/>
    </source>
</evidence>
<reference evidence="11 12" key="1">
    <citation type="submission" date="2017-05" db="EMBL/GenBank/DDBJ databases">
        <title>The draft genome of the hyperthermophilic archaeon 'Pyrodictium delaneyi strain Hulk', an iron and nitrate reducer, reveals the capacity for sulfate reduction.</title>
        <authorList>
            <person name="Demey L.M."/>
            <person name="Miller C."/>
            <person name="Manzella M."/>
            <person name="Reguera G."/>
            <person name="Kashefi K."/>
        </authorList>
    </citation>
    <scope>NUCLEOTIDE SEQUENCE [LARGE SCALE GENOMIC DNA]</scope>
    <source>
        <strain evidence="11 12">Hulk</strain>
    </source>
</reference>
<dbReference type="CDD" id="cd01335">
    <property type="entry name" value="Radical_SAM"/>
    <property type="match status" value="1"/>
</dbReference>
<keyword evidence="3 8" id="KW-0479">Metal-binding</keyword>
<dbReference type="InterPro" id="IPR058240">
    <property type="entry name" value="rSAM_sf"/>
</dbReference>
<evidence type="ECO:0000256" key="2">
    <source>
        <dbReference type="ARBA" id="ARBA00022691"/>
    </source>
</evidence>
<comment type="cofactor">
    <cofactor evidence="8">
        <name>Mg(2+)</name>
        <dbReference type="ChEBI" id="CHEBI:18420"/>
    </cofactor>
</comment>
<dbReference type="EC" id="4.3.99.3" evidence="8"/>
<accession>A0A211YNT6</accession>
<feature type="compositionally biased region" description="Low complexity" evidence="9">
    <location>
        <begin position="9"/>
        <end position="23"/>
    </location>
</feature>
<keyword evidence="4 8" id="KW-0460">Magnesium</keyword>
<dbReference type="SUPFAM" id="SSF102114">
    <property type="entry name" value="Radical SAM enzymes"/>
    <property type="match status" value="1"/>
</dbReference>
<evidence type="ECO:0000256" key="5">
    <source>
        <dbReference type="ARBA" id="ARBA00023004"/>
    </source>
</evidence>
<keyword evidence="2 8" id="KW-0949">S-adenosyl-L-methionine</keyword>
<dbReference type="PROSITE" id="PS51918">
    <property type="entry name" value="RADICAL_SAM"/>
    <property type="match status" value="1"/>
</dbReference>
<evidence type="ECO:0000313" key="11">
    <source>
        <dbReference type="EMBL" id="OWJ54584.1"/>
    </source>
</evidence>
<dbReference type="SFLD" id="SFLDS00029">
    <property type="entry name" value="Radical_SAM"/>
    <property type="match status" value="1"/>
</dbReference>
<keyword evidence="6 8" id="KW-0411">Iron-sulfur</keyword>
<evidence type="ECO:0000259" key="10">
    <source>
        <dbReference type="PROSITE" id="PS51918"/>
    </source>
</evidence>
<comment type="similarity">
    <text evidence="8">Belongs to the radical SAM superfamily. 7-carboxy-7-deazaguanine synthase family.</text>
</comment>
<name>A0A211YNT6_9CREN</name>
<dbReference type="InterPro" id="IPR007197">
    <property type="entry name" value="rSAM"/>
</dbReference>
<dbReference type="InterPro" id="IPR013785">
    <property type="entry name" value="Aldolase_TIM"/>
</dbReference>
<sequence>MRRATRGWSSLSKSARPPSSVSSTSPRLRVVEIFTSLQGEGPFTGTRSVFVRLAGCDLRCPFCDTTYSLDPRTGKPIAIEEIAIIVERARPSLVVITGGEPLLQRRGVNELARLLTEQGYRMQLETNGTLPAPRPGEPLYAVHHVVSPKDVPVAVEGARLHPSWVEASRATGRVWFKFLASTREHVEAIAVYVKEKGIPRDHVYIMPLTRDGMSMDELLKLHQQVAKLALDYGFNFSPRLHLLLGLR</sequence>
<feature type="binding site" evidence="8">
    <location>
        <position position="60"/>
    </location>
    <ligand>
        <name>[4Fe-4S] cluster</name>
        <dbReference type="ChEBI" id="CHEBI:49883"/>
        <note>4Fe-4S-S-AdoMet</note>
    </ligand>
</feature>
<feature type="domain" description="Radical SAM core" evidence="10">
    <location>
        <begin position="43"/>
        <end position="247"/>
    </location>
</feature>
<comment type="function">
    <text evidence="8">Catalyzes the complex heterocyclic radical-mediated conversion of 6-carboxy-5,6,7,8-tetrahydropterin (CPH4) to 7-carboxy-7-deazaguanine (CDG), a step common to the biosynthetic pathways of all 7-deazapurine-containing compounds.</text>
</comment>
<comment type="caution">
    <text evidence="11">The sequence shown here is derived from an EMBL/GenBank/DDBJ whole genome shotgun (WGS) entry which is preliminary data.</text>
</comment>
<feature type="binding site" evidence="8">
    <location>
        <position position="56"/>
    </location>
    <ligand>
        <name>[4Fe-4S] cluster</name>
        <dbReference type="ChEBI" id="CHEBI:49883"/>
        <note>4Fe-4S-S-AdoMet</note>
    </ligand>
</feature>
<dbReference type="PIRSF" id="PIRSF000370">
    <property type="entry name" value="QueE"/>
    <property type="match status" value="1"/>
</dbReference>
<feature type="binding site" evidence="8">
    <location>
        <position position="63"/>
    </location>
    <ligand>
        <name>[4Fe-4S] cluster</name>
        <dbReference type="ChEBI" id="CHEBI:49883"/>
        <note>4Fe-4S-S-AdoMet</note>
    </ligand>
</feature>
<dbReference type="Proteomes" id="UP000196694">
    <property type="component" value="Unassembled WGS sequence"/>
</dbReference>
<keyword evidence="7 8" id="KW-0456">Lyase</keyword>
<keyword evidence="1 8" id="KW-0004">4Fe-4S</keyword>
<evidence type="ECO:0000256" key="8">
    <source>
        <dbReference type="HAMAP-Rule" id="MF_00917"/>
    </source>
</evidence>
<dbReference type="EMBL" id="NCQP01000003">
    <property type="protein sequence ID" value="OWJ54584.1"/>
    <property type="molecule type" value="Genomic_DNA"/>
</dbReference>
<comment type="catalytic activity">
    <reaction evidence="8">
        <text>6-carboxy-5,6,7,8-tetrahydropterin + H(+) = 7-carboxy-7-carbaguanine + NH4(+)</text>
        <dbReference type="Rhea" id="RHEA:27974"/>
        <dbReference type="ChEBI" id="CHEBI:15378"/>
        <dbReference type="ChEBI" id="CHEBI:28938"/>
        <dbReference type="ChEBI" id="CHEBI:61032"/>
        <dbReference type="ChEBI" id="CHEBI:61036"/>
        <dbReference type="EC" id="4.3.99.3"/>
    </reaction>
</comment>
<organism evidence="11 12">
    <name type="scientific">Pyrodictium delaneyi</name>
    <dbReference type="NCBI Taxonomy" id="1273541"/>
    <lineage>
        <taxon>Archaea</taxon>
        <taxon>Thermoproteota</taxon>
        <taxon>Thermoprotei</taxon>
        <taxon>Desulfurococcales</taxon>
        <taxon>Pyrodictiaceae</taxon>
        <taxon>Pyrodictium</taxon>
    </lineage>
</organism>
<evidence type="ECO:0000256" key="9">
    <source>
        <dbReference type="SAM" id="MobiDB-lite"/>
    </source>
</evidence>
<dbReference type="GO" id="GO:1904047">
    <property type="term" value="F:S-adenosyl-L-methionine binding"/>
    <property type="evidence" value="ECO:0007669"/>
    <property type="project" value="UniProtKB-UniRule"/>
</dbReference>
<dbReference type="GO" id="GO:0000287">
    <property type="term" value="F:magnesium ion binding"/>
    <property type="evidence" value="ECO:0007669"/>
    <property type="project" value="UniProtKB-UniRule"/>
</dbReference>
<comment type="pathway">
    <text evidence="8">Purine metabolism; 7-cyano-7-deazaguanine biosynthesis.</text>
</comment>